<reference evidence="2 3" key="1">
    <citation type="submission" date="2024-02" db="EMBL/GenBank/DDBJ databases">
        <authorList>
            <person name="Saticioglu I.B."/>
        </authorList>
    </citation>
    <scope>NUCLEOTIDE SEQUENCE [LARGE SCALE GENOMIC DNA]</scope>
    <source>
        <strain evidence="2 3">Mu-86</strain>
    </source>
</reference>
<dbReference type="RefSeq" id="WP_337337208.1">
    <property type="nucleotide sequence ID" value="NZ_JBBDGL010000001.1"/>
</dbReference>
<dbReference type="Proteomes" id="UP001368654">
    <property type="component" value="Unassembled WGS sequence"/>
</dbReference>
<dbReference type="InterPro" id="IPR003779">
    <property type="entry name" value="CMD-like"/>
</dbReference>
<dbReference type="SUPFAM" id="SSF69118">
    <property type="entry name" value="AhpD-like"/>
    <property type="match status" value="1"/>
</dbReference>
<accession>A0ABU8LSZ9</accession>
<comment type="caution">
    <text evidence="2">The sequence shown here is derived from an EMBL/GenBank/DDBJ whole genome shotgun (WGS) entry which is preliminary data.</text>
</comment>
<dbReference type="EMBL" id="JBBDGL010000001">
    <property type="protein sequence ID" value="MEJ1154780.1"/>
    <property type="molecule type" value="Genomic_DNA"/>
</dbReference>
<dbReference type="Pfam" id="PF02627">
    <property type="entry name" value="CMD"/>
    <property type="match status" value="1"/>
</dbReference>
<dbReference type="Gene3D" id="1.20.1290.10">
    <property type="entry name" value="AhpD-like"/>
    <property type="match status" value="1"/>
</dbReference>
<evidence type="ECO:0000313" key="2">
    <source>
        <dbReference type="EMBL" id="MEJ1154780.1"/>
    </source>
</evidence>
<protein>
    <submittedName>
        <fullName evidence="2">Carboxymuconolactone decarboxylase family protein</fullName>
    </submittedName>
</protein>
<sequence>MPTYRDRLRSLSVSDPAAVSNHSRLPGELAPKTLALARLAALIAIGGAGASFGEHTDAAISAGASPDEIVDVLVGVSAVVGAPRVVDAAPKVASALGYDLDES</sequence>
<gene>
    <name evidence="2" type="ORF">WDU96_04085</name>
</gene>
<dbReference type="InterPro" id="IPR029032">
    <property type="entry name" value="AhpD-like"/>
</dbReference>
<name>A0ABU8LSZ9_9MICO</name>
<proteinExistence type="predicted"/>
<organism evidence="2 3">
    <name type="scientific">Microbacterium marmarense</name>
    <dbReference type="NCBI Taxonomy" id="3122051"/>
    <lineage>
        <taxon>Bacteria</taxon>
        <taxon>Bacillati</taxon>
        <taxon>Actinomycetota</taxon>
        <taxon>Actinomycetes</taxon>
        <taxon>Micrococcales</taxon>
        <taxon>Microbacteriaceae</taxon>
        <taxon>Microbacterium</taxon>
    </lineage>
</organism>
<evidence type="ECO:0000313" key="3">
    <source>
        <dbReference type="Proteomes" id="UP001368654"/>
    </source>
</evidence>
<feature type="domain" description="Carboxymuconolactone decarboxylase-like" evidence="1">
    <location>
        <begin position="24"/>
        <end position="89"/>
    </location>
</feature>
<keyword evidence="3" id="KW-1185">Reference proteome</keyword>
<evidence type="ECO:0000259" key="1">
    <source>
        <dbReference type="Pfam" id="PF02627"/>
    </source>
</evidence>